<dbReference type="Proteomes" id="UP000305887">
    <property type="component" value="Unassembled WGS sequence"/>
</dbReference>
<name>A0A5C4N3N9_9RHOB</name>
<dbReference type="OrthoDB" id="5729110at2"/>
<comment type="caution">
    <text evidence="5">The sequence shown here is derived from an EMBL/GenBank/DDBJ whole genome shotgun (WGS) entry which is preliminary data.</text>
</comment>
<dbReference type="Pfam" id="PF09375">
    <property type="entry name" value="Peptidase_M75"/>
    <property type="match status" value="1"/>
</dbReference>
<keyword evidence="2 3" id="KW-0732">Signal</keyword>
<dbReference type="AlphaFoldDB" id="A0A5C4N3N9"/>
<dbReference type="RefSeq" id="WP_139076161.1">
    <property type="nucleotide sequence ID" value="NZ_VDFU01000006.1"/>
</dbReference>
<evidence type="ECO:0000256" key="1">
    <source>
        <dbReference type="ARBA" id="ARBA00004196"/>
    </source>
</evidence>
<dbReference type="Gene3D" id="1.20.1420.20">
    <property type="entry name" value="M75 peptidase, HXXE motif"/>
    <property type="match status" value="1"/>
</dbReference>
<comment type="subcellular location">
    <subcellularLocation>
        <location evidence="1">Cell envelope</location>
    </subcellularLocation>
</comment>
<dbReference type="CDD" id="cd14659">
    <property type="entry name" value="Imelysin-like_IPPA"/>
    <property type="match status" value="1"/>
</dbReference>
<evidence type="ECO:0000256" key="2">
    <source>
        <dbReference type="ARBA" id="ARBA00022729"/>
    </source>
</evidence>
<dbReference type="EMBL" id="VDFU01000006">
    <property type="protein sequence ID" value="TNC50840.1"/>
    <property type="molecule type" value="Genomic_DNA"/>
</dbReference>
<accession>A0A5C4N3N9</accession>
<sequence>MRPALVALCVTLSTPVLAQDQAEVITDVVQNHVMPRYAALDEAAAKLDAAAQSDCHPESDDLRAAFNEAFDTWIGVSHLRFGPSETDDRAYALAFWPDPRGDTPSALRSLIAAEDPVVVSQKGYAEVSIAARGFYPLEFLLYDEEFATLAPESYRCALVQAIARDIAANAAAIYADWTGDYATLLQSPGENAAYRSAADVIQEFYDALGAGLEFTSDSRLARPMGSFDDPKPARAEARRSGRSLRHVQLSLAALSDLSARLAPSGSVAQDLEAAFEQAERLAAGLGDPIFAGVATPEGRFRVEALKTSVDRISALVNEELGPALGVAAGFNAADGD</sequence>
<protein>
    <submittedName>
        <fullName evidence="5">Peptidase M75</fullName>
    </submittedName>
</protein>
<dbReference type="InterPro" id="IPR038352">
    <property type="entry name" value="Imelysin_sf"/>
</dbReference>
<feature type="signal peptide" evidence="3">
    <location>
        <begin position="1"/>
        <end position="18"/>
    </location>
</feature>
<dbReference type="InterPro" id="IPR034984">
    <property type="entry name" value="Imelysin-like_IPPA"/>
</dbReference>
<gene>
    <name evidence="5" type="ORF">FHG66_07670</name>
</gene>
<evidence type="ECO:0000256" key="3">
    <source>
        <dbReference type="SAM" id="SignalP"/>
    </source>
</evidence>
<proteinExistence type="predicted"/>
<evidence type="ECO:0000259" key="4">
    <source>
        <dbReference type="Pfam" id="PF09375"/>
    </source>
</evidence>
<dbReference type="GO" id="GO:0030313">
    <property type="term" value="C:cell envelope"/>
    <property type="evidence" value="ECO:0007669"/>
    <property type="project" value="UniProtKB-SubCell"/>
</dbReference>
<dbReference type="InterPro" id="IPR018976">
    <property type="entry name" value="Imelysin-like"/>
</dbReference>
<keyword evidence="6" id="KW-1185">Reference proteome</keyword>
<evidence type="ECO:0000313" key="5">
    <source>
        <dbReference type="EMBL" id="TNC50840.1"/>
    </source>
</evidence>
<feature type="domain" description="Imelysin-like" evidence="4">
    <location>
        <begin position="34"/>
        <end position="312"/>
    </location>
</feature>
<evidence type="ECO:0000313" key="6">
    <source>
        <dbReference type="Proteomes" id="UP000305887"/>
    </source>
</evidence>
<organism evidence="5 6">
    <name type="scientific">Rubellimicrobium rubrum</name>
    <dbReference type="NCBI Taxonomy" id="2585369"/>
    <lineage>
        <taxon>Bacteria</taxon>
        <taxon>Pseudomonadati</taxon>
        <taxon>Pseudomonadota</taxon>
        <taxon>Alphaproteobacteria</taxon>
        <taxon>Rhodobacterales</taxon>
        <taxon>Roseobacteraceae</taxon>
        <taxon>Rubellimicrobium</taxon>
    </lineage>
</organism>
<reference evidence="5 6" key="1">
    <citation type="submission" date="2019-06" db="EMBL/GenBank/DDBJ databases">
        <title>YIM 131921 draft genome.</title>
        <authorList>
            <person name="Jiang L."/>
        </authorList>
    </citation>
    <scope>NUCLEOTIDE SEQUENCE [LARGE SCALE GENOMIC DNA]</scope>
    <source>
        <strain evidence="5 6">YIM 131921</strain>
    </source>
</reference>
<feature type="chain" id="PRO_5023122346" evidence="3">
    <location>
        <begin position="19"/>
        <end position="336"/>
    </location>
</feature>